<evidence type="ECO:0000256" key="1">
    <source>
        <dbReference type="SAM" id="MobiDB-lite"/>
    </source>
</evidence>
<sequence length="155" mass="16392">MAGPTRTPPRFVPTLTTVVEPSSLLESVPAEAVLAVPAMPPASTAESPPAPAAESAMAFHSAAEEQAALRPTSVVVDDEATFRFEEGLLHRVLQRIDLSLEARLTDTVSAAVQQQLDAMLPRLRAEIEGVLRELVVDALARELAENPGSTTGQST</sequence>
<feature type="region of interest" description="Disordered" evidence="1">
    <location>
        <begin position="40"/>
        <end position="59"/>
    </location>
</feature>
<name>A0ABU8X4G3_9BURK</name>
<feature type="compositionally biased region" description="Low complexity" evidence="1">
    <location>
        <begin position="41"/>
        <end position="59"/>
    </location>
</feature>
<evidence type="ECO:0000313" key="3">
    <source>
        <dbReference type="Proteomes" id="UP001367030"/>
    </source>
</evidence>
<keyword evidence="3" id="KW-1185">Reference proteome</keyword>
<reference evidence="2 3" key="1">
    <citation type="submission" date="2024-03" db="EMBL/GenBank/DDBJ databases">
        <title>Novel species of the genus Variovorax.</title>
        <authorList>
            <person name="Liu Q."/>
            <person name="Xin Y.-H."/>
        </authorList>
    </citation>
    <scope>NUCLEOTIDE SEQUENCE [LARGE SCALE GENOMIC DNA]</scope>
    <source>
        <strain evidence="2 3">KACC 18901</strain>
    </source>
</reference>
<gene>
    <name evidence="2" type="ORF">WKW79_03330</name>
</gene>
<dbReference type="Proteomes" id="UP001367030">
    <property type="component" value="Unassembled WGS sequence"/>
</dbReference>
<comment type="caution">
    <text evidence="2">The sequence shown here is derived from an EMBL/GenBank/DDBJ whole genome shotgun (WGS) entry which is preliminary data.</text>
</comment>
<evidence type="ECO:0000313" key="2">
    <source>
        <dbReference type="EMBL" id="MEJ8853582.1"/>
    </source>
</evidence>
<protein>
    <recommendedName>
        <fullName evidence="4">DUF2486 domain-containing protein</fullName>
    </recommendedName>
</protein>
<evidence type="ECO:0008006" key="4">
    <source>
        <dbReference type="Google" id="ProtNLM"/>
    </source>
</evidence>
<accession>A0ABU8X4G3</accession>
<dbReference type="RefSeq" id="WP_340333665.1">
    <property type="nucleotide sequence ID" value="NZ_JBBKZS010000001.1"/>
</dbReference>
<dbReference type="EMBL" id="JBBKZS010000001">
    <property type="protein sequence ID" value="MEJ8853582.1"/>
    <property type="molecule type" value="Genomic_DNA"/>
</dbReference>
<organism evidence="2 3">
    <name type="scientific">Variovorax robiniae</name>
    <dbReference type="NCBI Taxonomy" id="1836199"/>
    <lineage>
        <taxon>Bacteria</taxon>
        <taxon>Pseudomonadati</taxon>
        <taxon>Pseudomonadota</taxon>
        <taxon>Betaproteobacteria</taxon>
        <taxon>Burkholderiales</taxon>
        <taxon>Comamonadaceae</taxon>
        <taxon>Variovorax</taxon>
    </lineage>
</organism>
<proteinExistence type="predicted"/>